<protein>
    <submittedName>
        <fullName evidence="1">Uncharacterized protein</fullName>
    </submittedName>
</protein>
<keyword evidence="2" id="KW-1185">Reference proteome</keyword>
<sequence length="124" mass="14383">MSLTNITKKYENETENSVLPAWKKEFFQTLTKNQTVKTVFLRLETQYIQKKQAHHRLVPTIAWKVELPCFQSNSPAQLAELRRELSATLKVNGVHVVHKTDEWMRHLKTHHEVGASYARLCGVA</sequence>
<evidence type="ECO:0000313" key="2">
    <source>
        <dbReference type="Proteomes" id="UP000646911"/>
    </source>
</evidence>
<organism evidence="1 2">
    <name type="scientific">Undibacterium umbellatum</name>
    <dbReference type="NCBI Taxonomy" id="2762300"/>
    <lineage>
        <taxon>Bacteria</taxon>
        <taxon>Pseudomonadati</taxon>
        <taxon>Pseudomonadota</taxon>
        <taxon>Betaproteobacteria</taxon>
        <taxon>Burkholderiales</taxon>
        <taxon>Oxalobacteraceae</taxon>
        <taxon>Undibacterium</taxon>
    </lineage>
</organism>
<name>A0ABR6ZG91_9BURK</name>
<accession>A0ABR6ZG91</accession>
<proteinExistence type="predicted"/>
<evidence type="ECO:0000313" key="1">
    <source>
        <dbReference type="EMBL" id="MBC3910740.1"/>
    </source>
</evidence>
<gene>
    <name evidence="1" type="ORF">H8L47_24530</name>
</gene>
<dbReference type="Proteomes" id="UP000646911">
    <property type="component" value="Unassembled WGS sequence"/>
</dbReference>
<dbReference type="EMBL" id="JACOFX010000019">
    <property type="protein sequence ID" value="MBC3910740.1"/>
    <property type="molecule type" value="Genomic_DNA"/>
</dbReference>
<dbReference type="RefSeq" id="WP_186956314.1">
    <property type="nucleotide sequence ID" value="NZ_JACOFX010000019.1"/>
</dbReference>
<comment type="caution">
    <text evidence="1">The sequence shown here is derived from an EMBL/GenBank/DDBJ whole genome shotgun (WGS) entry which is preliminary data.</text>
</comment>
<reference evidence="1 2" key="1">
    <citation type="submission" date="2020-08" db="EMBL/GenBank/DDBJ databases">
        <title>Novel species isolated from subtropical streams in China.</title>
        <authorList>
            <person name="Lu H."/>
        </authorList>
    </citation>
    <scope>NUCLEOTIDE SEQUENCE [LARGE SCALE GENOMIC DNA]</scope>
    <source>
        <strain evidence="1 2">NL8W</strain>
    </source>
</reference>